<evidence type="ECO:0000313" key="7">
    <source>
        <dbReference type="Proteomes" id="UP000253410"/>
    </source>
</evidence>
<gene>
    <name evidence="6" type="ORF">DF182_25410</name>
</gene>
<keyword evidence="3" id="KW-0547">Nucleotide-binding</keyword>
<dbReference type="Gene3D" id="3.40.50.300">
    <property type="entry name" value="P-loop containing nucleotide triphosphate hydrolases"/>
    <property type="match status" value="1"/>
</dbReference>
<proteinExistence type="inferred from homology"/>
<dbReference type="RefSeq" id="WP_113618574.1">
    <property type="nucleotide sequence ID" value="NZ_QFFJ01000002.1"/>
</dbReference>
<name>A0A365XTW9_9BACT</name>
<dbReference type="EMBL" id="QFFJ01000002">
    <property type="protein sequence ID" value="RBL89826.1"/>
    <property type="molecule type" value="Genomic_DNA"/>
</dbReference>
<keyword evidence="4 6" id="KW-0067">ATP-binding</keyword>
<dbReference type="PANTHER" id="PTHR43335:SF4">
    <property type="entry name" value="ABC TRANSPORTER, ATP-BINDING PROTEIN"/>
    <property type="match status" value="1"/>
</dbReference>
<evidence type="ECO:0000259" key="5">
    <source>
        <dbReference type="PROSITE" id="PS50893"/>
    </source>
</evidence>
<comment type="similarity">
    <text evidence="1">Belongs to the ABC transporter superfamily.</text>
</comment>
<dbReference type="PROSITE" id="PS00211">
    <property type="entry name" value="ABC_TRANSPORTER_1"/>
    <property type="match status" value="1"/>
</dbReference>
<dbReference type="Proteomes" id="UP000253410">
    <property type="component" value="Unassembled WGS sequence"/>
</dbReference>
<accession>A0A365XTW9</accession>
<feature type="domain" description="ABC transporter" evidence="5">
    <location>
        <begin position="5"/>
        <end position="233"/>
    </location>
</feature>
<keyword evidence="2" id="KW-0813">Transport</keyword>
<dbReference type="Pfam" id="PF00005">
    <property type="entry name" value="ABC_tran"/>
    <property type="match status" value="1"/>
</dbReference>
<dbReference type="GO" id="GO:0016887">
    <property type="term" value="F:ATP hydrolysis activity"/>
    <property type="evidence" value="ECO:0007669"/>
    <property type="project" value="InterPro"/>
</dbReference>
<evidence type="ECO:0000256" key="3">
    <source>
        <dbReference type="ARBA" id="ARBA00022741"/>
    </source>
</evidence>
<dbReference type="SMART" id="SM00382">
    <property type="entry name" value="AAA"/>
    <property type="match status" value="1"/>
</dbReference>
<protein>
    <submittedName>
        <fullName evidence="6">Multidrug ABC transporter ATP-binding protein</fullName>
    </submittedName>
</protein>
<comment type="caution">
    <text evidence="6">The sequence shown here is derived from an EMBL/GenBank/DDBJ whole genome shotgun (WGS) entry which is preliminary data.</text>
</comment>
<evidence type="ECO:0000313" key="6">
    <source>
        <dbReference type="EMBL" id="RBL89826.1"/>
    </source>
</evidence>
<dbReference type="InterPro" id="IPR017871">
    <property type="entry name" value="ABC_transporter-like_CS"/>
</dbReference>
<dbReference type="PROSITE" id="PS50893">
    <property type="entry name" value="ABC_TRANSPORTER_2"/>
    <property type="match status" value="1"/>
</dbReference>
<organism evidence="6 7">
    <name type="scientific">Chitinophaga flava</name>
    <dbReference type="NCBI Taxonomy" id="2259036"/>
    <lineage>
        <taxon>Bacteria</taxon>
        <taxon>Pseudomonadati</taxon>
        <taxon>Bacteroidota</taxon>
        <taxon>Chitinophagia</taxon>
        <taxon>Chitinophagales</taxon>
        <taxon>Chitinophagaceae</taxon>
        <taxon>Chitinophaga</taxon>
    </lineage>
</organism>
<dbReference type="InterPro" id="IPR003439">
    <property type="entry name" value="ABC_transporter-like_ATP-bd"/>
</dbReference>
<dbReference type="GO" id="GO:0005524">
    <property type="term" value="F:ATP binding"/>
    <property type="evidence" value="ECO:0007669"/>
    <property type="project" value="UniProtKB-KW"/>
</dbReference>
<dbReference type="AlphaFoldDB" id="A0A365XTW9"/>
<sequence length="302" mass="33143">MNYALEAHQLSYRFSSRETVLQDICLQVSEGAIYGFLGPNGAGKTTTLRLLTGLLRKQAGTIHILGLQADRHRLEVMRRTGCLIESPAIYEHLSAIENLSVLQKIYQCPKANMGAVLQTVGLGAVANKKAGQFSLGMKQRLALAMAMLHQPSLLILDEPTNGLDPNGIIEMRELLKKINREQGTTIIISSHLLSEVERLATHIGIINKGRMVFEDSLDALVCRRQETQGFLLDTTHPAAALQLLSHQQVEARAEAGRIRIPALPEETIAGLNSLLVQHGIGVYGIQAVKNDLETIFMDLINT</sequence>
<reference evidence="6 7" key="1">
    <citation type="submission" date="2018-05" db="EMBL/GenBank/DDBJ databases">
        <title>Chitinophaga sp. K3CV102501T nov., isolated from isolated from a monsoon evergreen broad-leaved forest soil.</title>
        <authorList>
            <person name="Lv Y."/>
        </authorList>
    </citation>
    <scope>NUCLEOTIDE SEQUENCE [LARGE SCALE GENOMIC DNA]</scope>
    <source>
        <strain evidence="6 7">GDMCC 1.1325</strain>
    </source>
</reference>
<keyword evidence="7" id="KW-1185">Reference proteome</keyword>
<dbReference type="OrthoDB" id="9785229at2"/>
<dbReference type="SUPFAM" id="SSF52540">
    <property type="entry name" value="P-loop containing nucleoside triphosphate hydrolases"/>
    <property type="match status" value="1"/>
</dbReference>
<dbReference type="InterPro" id="IPR003593">
    <property type="entry name" value="AAA+_ATPase"/>
</dbReference>
<evidence type="ECO:0000256" key="2">
    <source>
        <dbReference type="ARBA" id="ARBA00022448"/>
    </source>
</evidence>
<dbReference type="InterPro" id="IPR027417">
    <property type="entry name" value="P-loop_NTPase"/>
</dbReference>
<evidence type="ECO:0000256" key="1">
    <source>
        <dbReference type="ARBA" id="ARBA00005417"/>
    </source>
</evidence>
<evidence type="ECO:0000256" key="4">
    <source>
        <dbReference type="ARBA" id="ARBA00022840"/>
    </source>
</evidence>
<dbReference type="PANTHER" id="PTHR43335">
    <property type="entry name" value="ABC TRANSPORTER, ATP-BINDING PROTEIN"/>
    <property type="match status" value="1"/>
</dbReference>